<reference evidence="3" key="1">
    <citation type="submission" date="2020-05" db="EMBL/GenBank/DDBJ databases">
        <authorList>
            <person name="Chiriac C."/>
            <person name="Salcher M."/>
            <person name="Ghai R."/>
            <person name="Kavagutti S V."/>
        </authorList>
    </citation>
    <scope>NUCLEOTIDE SEQUENCE</scope>
</reference>
<feature type="domain" description="Peptidase C45 hydrolase" evidence="1">
    <location>
        <begin position="115"/>
        <end position="290"/>
    </location>
</feature>
<dbReference type="EMBL" id="CAEZWI010000030">
    <property type="protein sequence ID" value="CAB4649100.1"/>
    <property type="molecule type" value="Genomic_DNA"/>
</dbReference>
<dbReference type="EMBL" id="CAEZWD010000007">
    <property type="protein sequence ID" value="CAB4642038.1"/>
    <property type="molecule type" value="Genomic_DNA"/>
</dbReference>
<proteinExistence type="predicted"/>
<gene>
    <name evidence="2" type="ORF">UFOPK2171_00144</name>
    <name evidence="3" type="ORF">UFOPK2237_00394</name>
</gene>
<name>A0A6J6KH27_9ZZZZ</name>
<dbReference type="Gene3D" id="1.10.10.2120">
    <property type="match status" value="1"/>
</dbReference>
<evidence type="ECO:0000313" key="2">
    <source>
        <dbReference type="EMBL" id="CAB4642038.1"/>
    </source>
</evidence>
<dbReference type="InterPro" id="IPR005079">
    <property type="entry name" value="Peptidase_C45_hydrolase"/>
</dbReference>
<dbReference type="PANTHER" id="PTHR34180">
    <property type="entry name" value="PEPTIDASE C45"/>
    <property type="match status" value="1"/>
</dbReference>
<dbReference type="InterPro" id="IPR047801">
    <property type="entry name" value="Peptidase_C45"/>
</dbReference>
<dbReference type="Gene3D" id="3.60.60.10">
    <property type="entry name" value="Penicillin V Acylase, Chain A"/>
    <property type="match status" value="1"/>
</dbReference>
<evidence type="ECO:0000259" key="1">
    <source>
        <dbReference type="Pfam" id="PF03417"/>
    </source>
</evidence>
<dbReference type="Pfam" id="PF03417">
    <property type="entry name" value="AAT"/>
    <property type="match status" value="1"/>
</dbReference>
<accession>A0A6J6KH27</accession>
<dbReference type="PANTHER" id="PTHR34180:SF1">
    <property type="entry name" value="BETA-ALANYL-DOPAMINE_CARCININE HYDROLASE"/>
    <property type="match status" value="1"/>
</dbReference>
<dbReference type="AlphaFoldDB" id="A0A6J6KH27"/>
<evidence type="ECO:0000313" key="3">
    <source>
        <dbReference type="EMBL" id="CAB4649100.1"/>
    </source>
</evidence>
<organism evidence="3">
    <name type="scientific">freshwater metagenome</name>
    <dbReference type="NCBI Taxonomy" id="449393"/>
    <lineage>
        <taxon>unclassified sequences</taxon>
        <taxon>metagenomes</taxon>
        <taxon>ecological metagenomes</taxon>
    </lineage>
</organism>
<dbReference type="NCBIfam" id="NF040521">
    <property type="entry name" value="C45_proenzyme"/>
    <property type="match status" value="1"/>
</dbReference>
<sequence>MALNLVTASGSGAERGAQLGEQLSDLLETAWNRWVLHFSKNDVDAEDLAQRLTEVGGWETAERYCPDLVAELEAMAEAANMPWYQVAALSMLDESWALTGGMGCTAIAITREGSRAAGQNMDLPDWTNGLQTVLRVKDKSGLGVIAATYPGSLATMGMNSNGVIVVVNALDLATNMTGMPVDFVTRGALHQPTAADAIAYIREIPHAVGQNYTVLDSKDLFMVEAAADKVIDVPTHAAVSGHTNHAFTREYIGSEGSYARMAAVEDNREQLNTAEDIKNLLLDKDSGVCITLGRWREDMYSFMGLVGDSGTKQAWVNAAPAYGGAFEEVEFI</sequence>
<dbReference type="InterPro" id="IPR047794">
    <property type="entry name" value="C45_proenzyme-like"/>
</dbReference>
<protein>
    <submittedName>
        <fullName evidence="3">Unannotated protein</fullName>
    </submittedName>
</protein>